<keyword evidence="8" id="KW-0539">Nucleus</keyword>
<comment type="subcellular location">
    <subcellularLocation>
        <location evidence="1">Cytoplasm</location>
    </subcellularLocation>
    <subcellularLocation>
        <location evidence="2">Nucleus</location>
        <location evidence="2">Nucleolus</location>
    </subcellularLocation>
</comment>
<name>A0AAD9N147_9ANNE</name>
<dbReference type="GO" id="GO:0071028">
    <property type="term" value="P:nuclear mRNA surveillance"/>
    <property type="evidence" value="ECO:0007669"/>
    <property type="project" value="TreeGrafter"/>
</dbReference>
<evidence type="ECO:0000259" key="11">
    <source>
        <dbReference type="Pfam" id="PF03725"/>
    </source>
</evidence>
<dbReference type="GO" id="GO:0000177">
    <property type="term" value="C:cytoplasmic exosome (RNase complex)"/>
    <property type="evidence" value="ECO:0007669"/>
    <property type="project" value="TreeGrafter"/>
</dbReference>
<dbReference type="EMBL" id="JAODUP010000301">
    <property type="protein sequence ID" value="KAK2153307.1"/>
    <property type="molecule type" value="Genomic_DNA"/>
</dbReference>
<dbReference type="GO" id="GO:0034473">
    <property type="term" value="P:U1 snRNA 3'-end processing"/>
    <property type="evidence" value="ECO:0007669"/>
    <property type="project" value="TreeGrafter"/>
</dbReference>
<evidence type="ECO:0000256" key="5">
    <source>
        <dbReference type="ARBA" id="ARBA00022552"/>
    </source>
</evidence>
<evidence type="ECO:0000256" key="7">
    <source>
        <dbReference type="ARBA" id="ARBA00022884"/>
    </source>
</evidence>
<dbReference type="GO" id="GO:0034476">
    <property type="term" value="P:U5 snRNA 3'-end processing"/>
    <property type="evidence" value="ECO:0007669"/>
    <property type="project" value="TreeGrafter"/>
</dbReference>
<keyword evidence="7" id="KW-0694">RNA-binding</keyword>
<dbReference type="AlphaFoldDB" id="A0AAD9N147"/>
<dbReference type="GO" id="GO:0035925">
    <property type="term" value="F:mRNA 3'-UTR AU-rich region binding"/>
    <property type="evidence" value="ECO:0007669"/>
    <property type="project" value="TreeGrafter"/>
</dbReference>
<dbReference type="InterPro" id="IPR001247">
    <property type="entry name" value="ExoRNase_PH_dom1"/>
</dbReference>
<dbReference type="InterPro" id="IPR050590">
    <property type="entry name" value="Exosome_comp_Rrp42_subfam"/>
</dbReference>
<evidence type="ECO:0000256" key="3">
    <source>
        <dbReference type="ARBA" id="ARBA00006678"/>
    </source>
</evidence>
<dbReference type="Gene3D" id="3.30.230.70">
    <property type="entry name" value="GHMP Kinase, N-terminal domain"/>
    <property type="match status" value="1"/>
</dbReference>
<protein>
    <recommendedName>
        <fullName evidence="9">Ribosomal RNA-processing protein 43</fullName>
    </recommendedName>
</protein>
<accession>A0AAD9N147</accession>
<dbReference type="InterPro" id="IPR015847">
    <property type="entry name" value="ExoRNase_PH_dom2"/>
</dbReference>
<dbReference type="Proteomes" id="UP001208570">
    <property type="component" value="Unassembled WGS sequence"/>
</dbReference>
<sequence>MALSTPDGMAGSSKCLSLEDLCIIEEKLCWVLYCDLICLDYDGNLLDACSIALTAALKNTMLPTVELSEKTQVPQTNMEKKTCLNITSCPISTTFAIFDDKILFVDPTQEEETVAGGLVSVVTSWDNVNIINKPGGSPLTPQQLQDIICRAKARTEEVTRLIDETVLNVER</sequence>
<evidence type="ECO:0000313" key="12">
    <source>
        <dbReference type="EMBL" id="KAK2153307.1"/>
    </source>
</evidence>
<dbReference type="InterPro" id="IPR027408">
    <property type="entry name" value="PNPase/RNase_PH_dom_sf"/>
</dbReference>
<dbReference type="InterPro" id="IPR036345">
    <property type="entry name" value="ExoRNase_PH_dom2_sf"/>
</dbReference>
<dbReference type="Pfam" id="PF03725">
    <property type="entry name" value="RNase_PH_C"/>
    <property type="match status" value="1"/>
</dbReference>
<dbReference type="GO" id="GO:0000176">
    <property type="term" value="C:nuclear exosome (RNase complex)"/>
    <property type="evidence" value="ECO:0007669"/>
    <property type="project" value="TreeGrafter"/>
</dbReference>
<evidence type="ECO:0000313" key="13">
    <source>
        <dbReference type="Proteomes" id="UP001208570"/>
    </source>
</evidence>
<dbReference type="SUPFAM" id="SSF55666">
    <property type="entry name" value="Ribonuclease PH domain 2-like"/>
    <property type="match status" value="1"/>
</dbReference>
<dbReference type="GO" id="GO:0071035">
    <property type="term" value="P:nuclear polyadenylation-dependent rRNA catabolic process"/>
    <property type="evidence" value="ECO:0007669"/>
    <property type="project" value="TreeGrafter"/>
</dbReference>
<gene>
    <name evidence="12" type="ORF">LSH36_301g02083</name>
</gene>
<dbReference type="PANTHER" id="PTHR11097:SF9">
    <property type="entry name" value="EXOSOME COMPLEX COMPONENT RRP43"/>
    <property type="match status" value="1"/>
</dbReference>
<dbReference type="PANTHER" id="PTHR11097">
    <property type="entry name" value="EXOSOME COMPLEX EXONUCLEASE RIBOSOMAL RNA PROCESSING PROTEIN"/>
    <property type="match status" value="1"/>
</dbReference>
<keyword evidence="6" id="KW-0271">Exosome</keyword>
<evidence type="ECO:0000256" key="1">
    <source>
        <dbReference type="ARBA" id="ARBA00004496"/>
    </source>
</evidence>
<dbReference type="SUPFAM" id="SSF54211">
    <property type="entry name" value="Ribosomal protein S5 domain 2-like"/>
    <property type="match status" value="1"/>
</dbReference>
<keyword evidence="5" id="KW-0698">rRNA processing</keyword>
<dbReference type="GO" id="GO:0005730">
    <property type="term" value="C:nucleolus"/>
    <property type="evidence" value="ECO:0007669"/>
    <property type="project" value="UniProtKB-SubCell"/>
</dbReference>
<dbReference type="GO" id="GO:0034475">
    <property type="term" value="P:U4 snRNA 3'-end processing"/>
    <property type="evidence" value="ECO:0007669"/>
    <property type="project" value="TreeGrafter"/>
</dbReference>
<organism evidence="12 13">
    <name type="scientific">Paralvinella palmiformis</name>
    <dbReference type="NCBI Taxonomy" id="53620"/>
    <lineage>
        <taxon>Eukaryota</taxon>
        <taxon>Metazoa</taxon>
        <taxon>Spiralia</taxon>
        <taxon>Lophotrochozoa</taxon>
        <taxon>Annelida</taxon>
        <taxon>Polychaeta</taxon>
        <taxon>Sedentaria</taxon>
        <taxon>Canalipalpata</taxon>
        <taxon>Terebellida</taxon>
        <taxon>Terebelliformia</taxon>
        <taxon>Alvinellidae</taxon>
        <taxon>Paralvinella</taxon>
    </lineage>
</organism>
<evidence type="ECO:0000259" key="10">
    <source>
        <dbReference type="Pfam" id="PF01138"/>
    </source>
</evidence>
<dbReference type="GO" id="GO:0071038">
    <property type="term" value="P:TRAMP-dependent tRNA surveillance pathway"/>
    <property type="evidence" value="ECO:0007669"/>
    <property type="project" value="TreeGrafter"/>
</dbReference>
<proteinExistence type="inferred from homology"/>
<dbReference type="InterPro" id="IPR020568">
    <property type="entry name" value="Ribosomal_Su5_D2-typ_SF"/>
</dbReference>
<feature type="domain" description="Exoribonuclease phosphorolytic" evidence="11">
    <location>
        <begin position="90"/>
        <end position="152"/>
    </location>
</feature>
<keyword evidence="13" id="KW-1185">Reference proteome</keyword>
<evidence type="ECO:0000256" key="4">
    <source>
        <dbReference type="ARBA" id="ARBA00022490"/>
    </source>
</evidence>
<keyword evidence="4" id="KW-0963">Cytoplasm</keyword>
<reference evidence="12" key="1">
    <citation type="journal article" date="2023" name="Mol. Biol. Evol.">
        <title>Third-Generation Sequencing Reveals the Adaptive Role of the Epigenome in Three Deep-Sea Polychaetes.</title>
        <authorList>
            <person name="Perez M."/>
            <person name="Aroh O."/>
            <person name="Sun Y."/>
            <person name="Lan Y."/>
            <person name="Juniper S.K."/>
            <person name="Young C.R."/>
            <person name="Angers B."/>
            <person name="Qian P.Y."/>
        </authorList>
    </citation>
    <scope>NUCLEOTIDE SEQUENCE</scope>
    <source>
        <strain evidence="12">P08H-3</strain>
    </source>
</reference>
<evidence type="ECO:0000256" key="9">
    <source>
        <dbReference type="ARBA" id="ARBA00030617"/>
    </source>
</evidence>
<dbReference type="Pfam" id="PF01138">
    <property type="entry name" value="RNase_PH"/>
    <property type="match status" value="1"/>
</dbReference>
<evidence type="ECO:0000256" key="6">
    <source>
        <dbReference type="ARBA" id="ARBA00022835"/>
    </source>
</evidence>
<evidence type="ECO:0000256" key="8">
    <source>
        <dbReference type="ARBA" id="ARBA00023242"/>
    </source>
</evidence>
<evidence type="ECO:0000256" key="2">
    <source>
        <dbReference type="ARBA" id="ARBA00004604"/>
    </source>
</evidence>
<comment type="similarity">
    <text evidence="3">Belongs to the RNase PH family.</text>
</comment>
<feature type="domain" description="Exoribonuclease phosphorolytic" evidence="10">
    <location>
        <begin position="17"/>
        <end position="63"/>
    </location>
</feature>
<dbReference type="GO" id="GO:0000467">
    <property type="term" value="P:exonucleolytic trimming to generate mature 3'-end of 5.8S rRNA from tricistronic rRNA transcript (SSU-rRNA, 5.8S rRNA, LSU-rRNA)"/>
    <property type="evidence" value="ECO:0007669"/>
    <property type="project" value="TreeGrafter"/>
</dbReference>
<dbReference type="GO" id="GO:0016075">
    <property type="term" value="P:rRNA catabolic process"/>
    <property type="evidence" value="ECO:0007669"/>
    <property type="project" value="TreeGrafter"/>
</dbReference>
<comment type="caution">
    <text evidence="12">The sequence shown here is derived from an EMBL/GenBank/DDBJ whole genome shotgun (WGS) entry which is preliminary data.</text>
</comment>